<dbReference type="EMBL" id="JAHVKP010000001">
    <property type="protein sequence ID" value="MBY6218789.1"/>
    <property type="molecule type" value="Genomic_DNA"/>
</dbReference>
<organism evidence="4 5">
    <name type="scientific">Qipengyuania aquimaris</name>
    <dbReference type="NCBI Taxonomy" id="255984"/>
    <lineage>
        <taxon>Bacteria</taxon>
        <taxon>Pseudomonadati</taxon>
        <taxon>Pseudomonadota</taxon>
        <taxon>Alphaproteobacteria</taxon>
        <taxon>Sphingomonadales</taxon>
        <taxon>Erythrobacteraceae</taxon>
        <taxon>Qipengyuania</taxon>
    </lineage>
</organism>
<evidence type="ECO:0000313" key="4">
    <source>
        <dbReference type="EMBL" id="MBY6218789.1"/>
    </source>
</evidence>
<name>A0A9Q3S225_9SPHN</name>
<protein>
    <submittedName>
        <fullName evidence="4">LytTR family transcriptional regulator DNA-binding domain-containing protein</fullName>
    </submittedName>
</protein>
<keyword evidence="2" id="KW-1133">Transmembrane helix</keyword>
<dbReference type="RefSeq" id="WP_222405493.1">
    <property type="nucleotide sequence ID" value="NZ_JAHVKP010000001.1"/>
</dbReference>
<evidence type="ECO:0000313" key="5">
    <source>
        <dbReference type="Proteomes" id="UP000824927"/>
    </source>
</evidence>
<keyword evidence="2" id="KW-0812">Transmembrane</keyword>
<feature type="region of interest" description="Disordered" evidence="1">
    <location>
        <begin position="141"/>
        <end position="161"/>
    </location>
</feature>
<feature type="domain" description="HTH LytTR-type" evidence="3">
    <location>
        <begin position="176"/>
        <end position="264"/>
    </location>
</feature>
<feature type="transmembrane region" description="Helical" evidence="2">
    <location>
        <begin position="81"/>
        <end position="100"/>
    </location>
</feature>
<dbReference type="AlphaFoldDB" id="A0A9Q3S225"/>
<sequence>MEQGARTEKQQKLRKLLIDLACMGVIGVVLALIGPFGSFQDPLALRLIVWVGFAYLGYFLYAPIDGVAQRLAPTLDLPAWAVRFVGVMVASIPMSAAVWILPRLPDRLRWPDAETALTQYLYVAVVGGMITLLFTLGQRGSTSEPEQEQAQPENPVRETEPATRFMDRLPPELGTDLLALEMEDHYVRAHTRLGSDLVLMRLGDAIAELQGIDGLQVHRSWWVARDAVEEVRREGRNLRLSLANGLEAPVSRNRAGELKDAGWL</sequence>
<dbReference type="InterPro" id="IPR007492">
    <property type="entry name" value="LytTR_DNA-bd_dom"/>
</dbReference>
<gene>
    <name evidence="4" type="ORF">KUV31_10615</name>
</gene>
<keyword evidence="2" id="KW-0472">Membrane</keyword>
<dbReference type="Proteomes" id="UP000824927">
    <property type="component" value="Unassembled WGS sequence"/>
</dbReference>
<reference evidence="4" key="1">
    <citation type="submission" date="2021-06" db="EMBL/GenBank/DDBJ databases">
        <title>50 bacteria genomes isolated from Dapeng, Shenzhen, China.</title>
        <authorList>
            <person name="Zheng W."/>
            <person name="Yu S."/>
            <person name="Huang Y."/>
        </authorList>
    </citation>
    <scope>NUCLEOTIDE SEQUENCE</scope>
    <source>
        <strain evidence="4">DP4N28-2</strain>
    </source>
</reference>
<evidence type="ECO:0000259" key="3">
    <source>
        <dbReference type="PROSITE" id="PS50930"/>
    </source>
</evidence>
<feature type="transmembrane region" description="Helical" evidence="2">
    <location>
        <begin position="16"/>
        <end position="37"/>
    </location>
</feature>
<dbReference type="SMART" id="SM00850">
    <property type="entry name" value="LytTR"/>
    <property type="match status" value="1"/>
</dbReference>
<feature type="transmembrane region" description="Helical" evidence="2">
    <location>
        <begin position="43"/>
        <end position="61"/>
    </location>
</feature>
<feature type="transmembrane region" description="Helical" evidence="2">
    <location>
        <begin position="120"/>
        <end position="137"/>
    </location>
</feature>
<comment type="caution">
    <text evidence="4">The sequence shown here is derived from an EMBL/GenBank/DDBJ whole genome shotgun (WGS) entry which is preliminary data.</text>
</comment>
<keyword evidence="4" id="KW-0238">DNA-binding</keyword>
<dbReference type="Pfam" id="PF04397">
    <property type="entry name" value="LytTR"/>
    <property type="match status" value="1"/>
</dbReference>
<dbReference type="GO" id="GO:0003677">
    <property type="term" value="F:DNA binding"/>
    <property type="evidence" value="ECO:0007669"/>
    <property type="project" value="UniProtKB-KW"/>
</dbReference>
<evidence type="ECO:0000256" key="2">
    <source>
        <dbReference type="SAM" id="Phobius"/>
    </source>
</evidence>
<evidence type="ECO:0000256" key="1">
    <source>
        <dbReference type="SAM" id="MobiDB-lite"/>
    </source>
</evidence>
<proteinExistence type="predicted"/>
<dbReference type="Gene3D" id="2.40.50.1020">
    <property type="entry name" value="LytTr DNA-binding domain"/>
    <property type="match status" value="1"/>
</dbReference>
<dbReference type="PROSITE" id="PS50930">
    <property type="entry name" value="HTH_LYTTR"/>
    <property type="match status" value="1"/>
</dbReference>
<accession>A0A9Q3S225</accession>